<gene>
    <name evidence="5" type="ORF">MMEN_LOCUS1058</name>
</gene>
<feature type="coiled-coil region" evidence="2">
    <location>
        <begin position="1493"/>
        <end position="1832"/>
    </location>
</feature>
<dbReference type="PANTHER" id="PTHR23159">
    <property type="entry name" value="CENTROSOMAL PROTEIN 2"/>
    <property type="match status" value="1"/>
</dbReference>
<dbReference type="OrthoDB" id="3549872at2759"/>
<feature type="non-terminal residue" evidence="5">
    <location>
        <position position="1"/>
    </location>
</feature>
<dbReference type="Proteomes" id="UP000677803">
    <property type="component" value="Unassembled WGS sequence"/>
</dbReference>
<feature type="coiled-coil region" evidence="2">
    <location>
        <begin position="130"/>
        <end position="236"/>
    </location>
</feature>
<dbReference type="EMBL" id="CAJRST010000002">
    <property type="protein sequence ID" value="CAG5861820.1"/>
    <property type="molecule type" value="Genomic_DNA"/>
</dbReference>
<evidence type="ECO:0000259" key="4">
    <source>
        <dbReference type="Pfam" id="PF15035"/>
    </source>
</evidence>
<dbReference type="InterPro" id="IPR055167">
    <property type="entry name" value="Rootletin-like_CC"/>
</dbReference>
<feature type="coiled-coil region" evidence="2">
    <location>
        <begin position="856"/>
        <end position="1040"/>
    </location>
</feature>
<feature type="coiled-coil region" evidence="2">
    <location>
        <begin position="569"/>
        <end position="771"/>
    </location>
</feature>
<organism evidence="5 6">
    <name type="scientific">Menidia menidia</name>
    <name type="common">Atlantic silverside</name>
    <dbReference type="NCBI Taxonomy" id="238744"/>
    <lineage>
        <taxon>Eukaryota</taxon>
        <taxon>Metazoa</taxon>
        <taxon>Chordata</taxon>
        <taxon>Craniata</taxon>
        <taxon>Vertebrata</taxon>
        <taxon>Euteleostomi</taxon>
        <taxon>Actinopterygii</taxon>
        <taxon>Neopterygii</taxon>
        <taxon>Teleostei</taxon>
        <taxon>Neoteleostei</taxon>
        <taxon>Acanthomorphata</taxon>
        <taxon>Ovalentaria</taxon>
        <taxon>Atherinomorphae</taxon>
        <taxon>Atheriniformes</taxon>
        <taxon>Atherinopsidae</taxon>
        <taxon>Menidiinae</taxon>
        <taxon>Menidia</taxon>
    </lineage>
</organism>
<protein>
    <submittedName>
        <fullName evidence="5">(Atlantic silverside) hypothetical protein</fullName>
    </submittedName>
</protein>
<feature type="compositionally biased region" description="Basic and acidic residues" evidence="3">
    <location>
        <begin position="61"/>
        <end position="72"/>
    </location>
</feature>
<feature type="domain" description="Rootletin-like coiled-coil" evidence="4">
    <location>
        <begin position="138"/>
        <end position="318"/>
    </location>
</feature>
<evidence type="ECO:0000256" key="1">
    <source>
        <dbReference type="ARBA" id="ARBA00023054"/>
    </source>
</evidence>
<name>A0A8S4AJW2_9TELE</name>
<reference evidence="5" key="1">
    <citation type="submission" date="2021-05" db="EMBL/GenBank/DDBJ databases">
        <authorList>
            <person name="Tigano A."/>
        </authorList>
    </citation>
    <scope>NUCLEOTIDE SEQUENCE</scope>
</reference>
<evidence type="ECO:0000313" key="5">
    <source>
        <dbReference type="EMBL" id="CAG5861820.1"/>
    </source>
</evidence>
<accession>A0A8S4AJW2</accession>
<feature type="region of interest" description="Disordered" evidence="3">
    <location>
        <begin position="46"/>
        <end position="80"/>
    </location>
</feature>
<comment type="caution">
    <text evidence="5">The sequence shown here is derived from an EMBL/GenBank/DDBJ whole genome shotgun (WGS) entry which is preliminary data.</text>
</comment>
<proteinExistence type="predicted"/>
<sequence>KLEESLTPSDGSTGERSLTLQGDGQESGATPQPISTHICQIITRNLSEKSTGESSEVSELEESRALREHPSHSDQPLIKHTSLTEKVSAVTMGNRRRLMCRCFAQLDQMLMLSSAADSDLDSSPLGSMQLQNKEKAYRQKLQVFQEAQRRQAQLVQKLQTKVLQYKNKCGELQEQIQNKTLESEKMRLMANVDSVERQKRVEQELNIAIQKKFAQLQEEQRRCASLSQVNSVLREQLDQADTVNKGLTESLWKAHEDFELCDKRLRREQETCAFRSSREQARVRALWRQAASLRSIFTQLRAFTDRILSDMRGECVTVSQQLHVACVSVMARVTDESTSNGVDMSILEMQLRGKMKEALQLQIHWDAEKVEFNSRILELTNTLKHIQSQSNDKDASLNSMQISLDRMESRRTEDKVEMEALRGEIQAYQKILYHIHQLVCRDGEGTETFSSHLYEHSPLKNATLNAVQNALFSHEKQSQDLHSHLEAALVQVDIFRDRLQANHLEKIKMEQTVQEVQRERQKTEKALEESLKESNNYLSSLELMSSEKQSLEKLLLGLHQEVDSQRVELEVLRSSSQDLQRNQDLLRQQREDLEMQLACQCTKAQRGDRSLQELEVKHSNLNKELIMMKEVLSQITLQKELLENEKASLTMALNKLESHSATQECALAKLQNQEAALKDSLAKMAALNEGLAKDKVDLNRIIMQSESQKAELDERRREAELQRAAAREESVRVLKDVMNLTADKQALESSNIQLQDICQKLEAEMNLMQKEKAWSLERHSQVESQMQTLTEELFVSRMELEAKTTAVETAARDREELVKDKAALDVKLNSTDRKACGLSQELVLLRAEKISLERALFESQEHSASLEVELARLEDERHKLMLANMALTRDAQMHVATEQQLSEAAQHLGELEKKLAQAERNAQLMLKKNEQNHREQLEAERQQKEQQHAEVMVQQQQAQEQLRKQCEELSVHSQKELQQVQEELTGLQREFSQRLLMAESEKQQALSQKEAEKAILIEKMQSLQHDVATADMEIERMQRMALSKQGQDENAIAVLKSELQNMQTQFEESLITHRNANDSLMEQVRELNQQNEQAKQELEGFRKHLKDAEDGFIKGQRDLIEAHRQLQSCAHERDELRKEALDLKQLVGDKTREKEAIQGSNLELRAFVKKAESDNSSLRRALEEKKQRVSILEECKVSMQQEKTSLSRSLRELEKSYLRARRELQELRRQVKVLEGENNRQKQELGELQARGCQEEQKEEEARLEAFTLRQRLLECEACREAALNEVAGLQCCVKEMETAKQQSQELLQEKVSYQHQSNQMHEEATAKLEADLENSKIEVKDLTVQIGVANNKAQNLEKQLDLSDAKCRHLEHHLARLYTALHQTFGINHTRLFDKPGPQRRSLSPLKRCSEVKGRDSVTELSMLTLRHGEDEEWNVDAVSTAIQKFVQEFRNTQRDRDEAKAQIVSLSQHVSTLKDSQDKLRMQLLQVNKSLKQSEDGKQKLAEELKEAQTSHSILQDVINRTDMEKRSLEKELVQLRTSLHSSQTESITLQNKLDILQRLESCANLEKLKLKESLEEAESKANRIELYQCTLEGELQRTQLRAAELEVEAGALQERLKDMRRKLSKSENQCAVLRVSEERLATSLARAERHESQLREQNKKLSSTVCNNVTNAEGLQEQLTQLQTALTASEQDRRLLQEHLDKTRDALSEKKRQNHTLTVQSQNFQRAQEDLELKLSELEKHNRTLRESLKQQQEAELQTSQQLQRDKEELQEKLCDLQSSLRKLQNERGALEKVLARIGKDKSALRKTLEKVEMERLRKEEEAAFAARERTLLEQRVCSLEQELAAKQEMLETMQVQSSRIRGQNSRGHGKISQLDHSHAQCLLEVTTCHHRVLDVETDGSSDSQLQAQLAIENRQRAHRVKCVDKQTLKEQLDQERREACFSQMLQP</sequence>
<feature type="non-terminal residue" evidence="5">
    <location>
        <position position="1951"/>
    </location>
</feature>
<evidence type="ECO:0000256" key="3">
    <source>
        <dbReference type="SAM" id="MobiDB-lite"/>
    </source>
</evidence>
<evidence type="ECO:0000256" key="2">
    <source>
        <dbReference type="SAM" id="Coils"/>
    </source>
</evidence>
<keyword evidence="6" id="KW-1185">Reference proteome</keyword>
<dbReference type="Pfam" id="PF15035">
    <property type="entry name" value="Rootletin"/>
    <property type="match status" value="1"/>
</dbReference>
<feature type="coiled-coil region" evidence="2">
    <location>
        <begin position="506"/>
        <end position="533"/>
    </location>
</feature>
<feature type="coiled-coil region" evidence="2">
    <location>
        <begin position="1290"/>
        <end position="1374"/>
    </location>
</feature>
<dbReference type="PANTHER" id="PTHR23159:SF63">
    <property type="entry name" value="CILIARY ROOTLET COILED-COIL, ROOTLETIN FAMILY MEMBER 2"/>
    <property type="match status" value="1"/>
</dbReference>
<feature type="coiled-coil region" evidence="2">
    <location>
        <begin position="1070"/>
        <end position="1251"/>
    </location>
</feature>
<feature type="region of interest" description="Disordered" evidence="3">
    <location>
        <begin position="1"/>
        <end position="34"/>
    </location>
</feature>
<keyword evidence="1 2" id="KW-0175">Coiled coil</keyword>
<evidence type="ECO:0000313" key="6">
    <source>
        <dbReference type="Proteomes" id="UP000677803"/>
    </source>
</evidence>